<evidence type="ECO:0008006" key="3">
    <source>
        <dbReference type="Google" id="ProtNLM"/>
    </source>
</evidence>
<evidence type="ECO:0000313" key="2">
    <source>
        <dbReference type="Proteomes" id="UP001226084"/>
    </source>
</evidence>
<dbReference type="AlphaFoldDB" id="A0AAP5AHR0"/>
<evidence type="ECO:0000313" key="1">
    <source>
        <dbReference type="EMBL" id="MDQ1108431.1"/>
    </source>
</evidence>
<dbReference type="Proteomes" id="UP001226084">
    <property type="component" value="Unassembled WGS sequence"/>
</dbReference>
<dbReference type="EMBL" id="JAUTAS010000001">
    <property type="protein sequence ID" value="MDQ1108431.1"/>
    <property type="molecule type" value="Genomic_DNA"/>
</dbReference>
<accession>A0AAP5AHR0</accession>
<name>A0AAP5AHR0_9GAMM</name>
<sequence>MTHEVIAMPAPSASLYRRSCLATAVLLGTLALVAALPAHAVEGGLGRSITGMQITSYVGVIPPEPGMQWSLSYVQYDGKIGASRPAPIAGQVSLGLEGDVSLWAASGVYVWPTRTGRWNFASMLTVPYIDADVTASLQGPLGNQVRVQDSASNLFDVYFAPVIAGFHINEVQHLSFGLYVYAPTAKYTPGKLANPGLNVWTVSPAAGYTHLFHKGTLEFSVLGGMDWYSRNDDTDYKNGLVLRTDALLVKRTASGWGFGAAVGWLQQVQDDESDLADRLDGFKGRSFGVGPVLTYGKKWSGGEHVDVSFRYLSEFSVRNRFEGDPWSVSISAGF</sequence>
<dbReference type="InterPro" id="IPR025737">
    <property type="entry name" value="FApF"/>
</dbReference>
<proteinExistence type="predicted"/>
<reference evidence="1" key="1">
    <citation type="submission" date="2023-07" db="EMBL/GenBank/DDBJ databases">
        <title>Functional and genomic diversity of the sorghum phyllosphere microbiome.</title>
        <authorList>
            <person name="Shade A."/>
        </authorList>
    </citation>
    <scope>NUCLEOTIDE SEQUENCE</scope>
    <source>
        <strain evidence="1">SORGH_AS_0457</strain>
    </source>
</reference>
<comment type="caution">
    <text evidence="1">The sequence shown here is derived from an EMBL/GenBank/DDBJ whole genome shotgun (WGS) entry which is preliminary data.</text>
</comment>
<protein>
    <recommendedName>
        <fullName evidence="3">Phenol degradation protein meta</fullName>
    </recommendedName>
</protein>
<dbReference type="Pfam" id="PF13557">
    <property type="entry name" value="Phenol_MetA_deg"/>
    <property type="match status" value="1"/>
</dbReference>
<gene>
    <name evidence="1" type="ORF">QE424_001590</name>
</gene>
<organism evidence="1 2">
    <name type="scientific">Stenotrophomonas rhizophila</name>
    <dbReference type="NCBI Taxonomy" id="216778"/>
    <lineage>
        <taxon>Bacteria</taxon>
        <taxon>Pseudomonadati</taxon>
        <taxon>Pseudomonadota</taxon>
        <taxon>Gammaproteobacteria</taxon>
        <taxon>Lysobacterales</taxon>
        <taxon>Lysobacteraceae</taxon>
        <taxon>Stenotrophomonas</taxon>
    </lineage>
</organism>